<dbReference type="KEGG" id="mtar:DF168_02019"/>
<dbReference type="Proteomes" id="UP000247465">
    <property type="component" value="Chromosome"/>
</dbReference>
<evidence type="ECO:0000313" key="1">
    <source>
        <dbReference type="EMBL" id="AWT60799.1"/>
    </source>
</evidence>
<dbReference type="GO" id="GO:0016853">
    <property type="term" value="F:isomerase activity"/>
    <property type="evidence" value="ECO:0007669"/>
    <property type="project" value="InterPro"/>
</dbReference>
<dbReference type="AlphaFoldDB" id="A0A2Z4AEL6"/>
<name>A0A2Z4AEL6_9BACT</name>
<dbReference type="InterPro" id="IPR008183">
    <property type="entry name" value="Aldose_1/G6P_1-epimerase"/>
</dbReference>
<accession>A0A2Z4AEL6</accession>
<dbReference type="EMBL" id="CP029803">
    <property type="protein sequence ID" value="AWT60799.1"/>
    <property type="molecule type" value="Genomic_DNA"/>
</dbReference>
<gene>
    <name evidence="1" type="primary">lacX</name>
    <name evidence="1" type="ORF">DF168_02019</name>
</gene>
<dbReference type="SUPFAM" id="SSF74650">
    <property type="entry name" value="Galactose mutarotase-like"/>
    <property type="match status" value="1"/>
</dbReference>
<organism evidence="1 2">
    <name type="scientific">Candidatus Moanibacter tarae</name>
    <dbReference type="NCBI Taxonomy" id="2200854"/>
    <lineage>
        <taxon>Bacteria</taxon>
        <taxon>Pseudomonadati</taxon>
        <taxon>Verrucomicrobiota</taxon>
        <taxon>Opitutia</taxon>
        <taxon>Puniceicoccales</taxon>
        <taxon>Puniceicoccales incertae sedis</taxon>
        <taxon>Candidatus Moanibacter</taxon>
    </lineage>
</organism>
<dbReference type="Pfam" id="PF01263">
    <property type="entry name" value="Aldose_epim"/>
    <property type="match status" value="1"/>
</dbReference>
<proteinExistence type="predicted"/>
<sequence length="305" mass="35063">METVEYHGHTIRKWTIGSSTYVAWPERGARLMDWHLRLEDGSTRDIVYWPETHDLTKFGEIRGGNPILFPFCGRTFANGKIGFWEFEGVRRPMPMHGFVREGTFAIDEIDEGGFTANFIPAETDQSAYDFKYQFSVKYRFRELSLQVDLFLSNLDSKTIPWSAGHHFYFRLPWHTDLGRSDYRIEIPARSAYYHASDGHLEPIKKFSTDITFADPQAQDRIHSHLMRNPVRFGPLKGEENISMYVGANPVPDKDATIVTWTESPDAPFFCVEPWMGPPNSPEHRSGFRLVPAGMTDSFTVEVSLI</sequence>
<protein>
    <submittedName>
        <fullName evidence="1">Protein LacX, plasmid</fullName>
    </submittedName>
</protein>
<dbReference type="InterPro" id="IPR011013">
    <property type="entry name" value="Gal_mutarotase_sf_dom"/>
</dbReference>
<reference evidence="1 2" key="1">
    <citation type="submission" date="2018-06" db="EMBL/GenBank/DDBJ databases">
        <title>Draft Genome Sequence of a Novel Marine Bacterium Related to the Verrucomicrobia.</title>
        <authorList>
            <person name="Vosseberg J."/>
            <person name="Martijn J."/>
            <person name="Ettema T.J.G."/>
        </authorList>
    </citation>
    <scope>NUCLEOTIDE SEQUENCE [LARGE SCALE GENOMIC DNA]</scope>
    <source>
        <strain evidence="1">TARA_B100001123</strain>
    </source>
</reference>
<dbReference type="GO" id="GO:0005975">
    <property type="term" value="P:carbohydrate metabolic process"/>
    <property type="evidence" value="ECO:0007669"/>
    <property type="project" value="InterPro"/>
</dbReference>
<dbReference type="InterPro" id="IPR014718">
    <property type="entry name" value="GH-type_carb-bd"/>
</dbReference>
<dbReference type="Gene3D" id="2.70.98.10">
    <property type="match status" value="1"/>
</dbReference>
<dbReference type="GO" id="GO:0030246">
    <property type="term" value="F:carbohydrate binding"/>
    <property type="evidence" value="ECO:0007669"/>
    <property type="project" value="InterPro"/>
</dbReference>
<evidence type="ECO:0000313" key="2">
    <source>
        <dbReference type="Proteomes" id="UP000247465"/>
    </source>
</evidence>